<keyword evidence="4" id="KW-0418">Kinase</keyword>
<evidence type="ECO:0000256" key="5">
    <source>
        <dbReference type="ARBA" id="ARBA00022840"/>
    </source>
</evidence>
<dbReference type="InterPro" id="IPR057597">
    <property type="entry name" value="ALE2_N"/>
</dbReference>
<evidence type="ECO:0000256" key="1">
    <source>
        <dbReference type="ARBA" id="ARBA00022527"/>
    </source>
</evidence>
<evidence type="ECO:0000256" key="8">
    <source>
        <dbReference type="SAM" id="Phobius"/>
    </source>
</evidence>
<keyword evidence="8" id="KW-0472">Membrane</keyword>
<dbReference type="InterPro" id="IPR011009">
    <property type="entry name" value="Kinase-like_dom_sf"/>
</dbReference>
<feature type="region of interest" description="Disordered" evidence="7">
    <location>
        <begin position="733"/>
        <end position="759"/>
    </location>
</feature>
<evidence type="ECO:0000256" key="2">
    <source>
        <dbReference type="ARBA" id="ARBA00022679"/>
    </source>
</evidence>
<dbReference type="CDD" id="cd14066">
    <property type="entry name" value="STKc_IRAK"/>
    <property type="match status" value="1"/>
</dbReference>
<keyword evidence="3 6" id="KW-0547">Nucleotide-binding</keyword>
<dbReference type="Gene3D" id="3.30.200.20">
    <property type="entry name" value="Phosphorylase Kinase, domain 1"/>
    <property type="match status" value="1"/>
</dbReference>
<dbReference type="InterPro" id="IPR001245">
    <property type="entry name" value="Ser-Thr/Tyr_kinase_cat_dom"/>
</dbReference>
<dbReference type="InterPro" id="IPR000719">
    <property type="entry name" value="Prot_kinase_dom"/>
</dbReference>
<dbReference type="PANTHER" id="PTHR47989">
    <property type="entry name" value="OS01G0750732 PROTEIN"/>
    <property type="match status" value="1"/>
</dbReference>
<dbReference type="GO" id="GO:0005524">
    <property type="term" value="F:ATP binding"/>
    <property type="evidence" value="ECO:0007669"/>
    <property type="project" value="UniProtKB-UniRule"/>
</dbReference>
<keyword evidence="5 6" id="KW-0067">ATP-binding</keyword>
<evidence type="ECO:0000259" key="9">
    <source>
        <dbReference type="PROSITE" id="PS50011"/>
    </source>
</evidence>
<protein>
    <recommendedName>
        <fullName evidence="9">Protein kinase domain-containing protein</fullName>
    </recommendedName>
</protein>
<evidence type="ECO:0000313" key="10">
    <source>
        <dbReference type="EMBL" id="GBG86676.1"/>
    </source>
</evidence>
<feature type="region of interest" description="Disordered" evidence="7">
    <location>
        <begin position="814"/>
        <end position="837"/>
    </location>
</feature>
<organism evidence="10 11">
    <name type="scientific">Chara braunii</name>
    <name type="common">Braun's stonewort</name>
    <dbReference type="NCBI Taxonomy" id="69332"/>
    <lineage>
        <taxon>Eukaryota</taxon>
        <taxon>Viridiplantae</taxon>
        <taxon>Streptophyta</taxon>
        <taxon>Charophyceae</taxon>
        <taxon>Charales</taxon>
        <taxon>Characeae</taxon>
        <taxon>Chara</taxon>
    </lineage>
</organism>
<keyword evidence="8" id="KW-1133">Transmembrane helix</keyword>
<dbReference type="Proteomes" id="UP000265515">
    <property type="component" value="Unassembled WGS sequence"/>
</dbReference>
<feature type="region of interest" description="Disordered" evidence="7">
    <location>
        <begin position="171"/>
        <end position="193"/>
    </location>
</feature>
<accession>A0A388LWJ7</accession>
<feature type="domain" description="Protein kinase" evidence="9">
    <location>
        <begin position="233"/>
        <end position="531"/>
    </location>
</feature>
<dbReference type="FunFam" id="3.30.200.20:FF:000162">
    <property type="entry name" value="Adenine nucleotide alpha hydrolase-like domain kinase"/>
    <property type="match status" value="1"/>
</dbReference>
<proteinExistence type="predicted"/>
<dbReference type="STRING" id="69332.A0A388LWJ7"/>
<dbReference type="PANTHER" id="PTHR47989:SF45">
    <property type="entry name" value="OS01G0709500 PROTEIN"/>
    <property type="match status" value="1"/>
</dbReference>
<feature type="region of interest" description="Disordered" evidence="7">
    <location>
        <begin position="655"/>
        <end position="678"/>
    </location>
</feature>
<dbReference type="InterPro" id="IPR017441">
    <property type="entry name" value="Protein_kinase_ATP_BS"/>
</dbReference>
<evidence type="ECO:0000256" key="3">
    <source>
        <dbReference type="ARBA" id="ARBA00022741"/>
    </source>
</evidence>
<dbReference type="FunFam" id="1.10.510.10:FF:000051">
    <property type="entry name" value="Receptor-like serine/threonine-protein kinase ALE2"/>
    <property type="match status" value="1"/>
</dbReference>
<gene>
    <name evidence="10" type="ORF">CBR_g41738</name>
</gene>
<feature type="binding site" evidence="6">
    <location>
        <position position="261"/>
    </location>
    <ligand>
        <name>ATP</name>
        <dbReference type="ChEBI" id="CHEBI:30616"/>
    </ligand>
</feature>
<dbReference type="AlphaFoldDB" id="A0A388LWJ7"/>
<keyword evidence="1" id="KW-0723">Serine/threonine-protein kinase</keyword>
<evidence type="ECO:0000313" key="11">
    <source>
        <dbReference type="Proteomes" id="UP000265515"/>
    </source>
</evidence>
<keyword evidence="11" id="KW-1185">Reference proteome</keyword>
<dbReference type="Pfam" id="PF07714">
    <property type="entry name" value="PK_Tyr_Ser-Thr"/>
    <property type="match status" value="1"/>
</dbReference>
<dbReference type="InterPro" id="IPR008271">
    <property type="entry name" value="Ser/Thr_kinase_AS"/>
</dbReference>
<sequence>MRVILILETNATFFVKYVSDFQKQISKGLDLSLDQVVVRFLDGKYSNPQSVDVTLLLLPKDGDRLPESEVNRIDAALRSRSVKLDAAMFGSYAVNQIGCPECPEISSPSPSIESPLTPSYLSEAMSKKPWHRPAWFVPVIVFSSIVAVAFLLGCVACIFLVQQHKRKRARATAAASAKKNGRPRRPGEMSSTKRNERALFALPRIPAAGPGSLAAGSARAYTIAELEAATDSFNPDNVLGVGGFGRVYKGVLVKGTPVAVKVLIRNDYQGAREFFAEIQMLSRLHHRNLVKLLGVCHEDGMRMLVYELVPNGSVESHLHGAHSETAPLDWDKRMIIALGAARALAYLHEESNPSVIHRDFKASNILLENDYTPRVSDFGLAKSAIEGERFTISSRIMGTFGYVAPECAMTGHILVQSDVYSYGVVLLELLSGRKPVDLTQPEGQENLVTWARPLIIKGGLDELIDPKLKGEFLTEHVKHVASIAYICVDPESSNRPSMGEVVQSLKLVCPETDPPPDRDYYVKMERKHPILSSGLLIDFDHIQTPPRMPRRRAIQEPGDADGVGMGMRQNNLSVDLSSRERRPSSLDEAYDDYGIIRDPHAGPRQLESGESTVTADFFDDSSEAGESRREGVSETPAADKVRFMSMPFVAGRRNAGLAGQQSHTRRSRGEDGRINGMVDTDAGRARTVNVFGARNGALSTRSGPVGKCGLHLNDPVVGCGKEAGSFDYDTSDDFGSQSWRKRSQDARMRHEGSRERHTGQEVPFLGRKQWGQLEKASESVIGFSLVQRGEPEEAVDLVAESSSSLIVRSSSSLIEGGGRRGERANRRGAQQGGGEAAEAGCKEFPWLSILISAE</sequence>
<evidence type="ECO:0000256" key="7">
    <source>
        <dbReference type="SAM" id="MobiDB-lite"/>
    </source>
</evidence>
<dbReference type="OrthoDB" id="1901798at2759"/>
<dbReference type="SUPFAM" id="SSF56112">
    <property type="entry name" value="Protein kinase-like (PK-like)"/>
    <property type="match status" value="1"/>
</dbReference>
<keyword evidence="2" id="KW-0808">Transferase</keyword>
<dbReference type="EMBL" id="BFEA01000574">
    <property type="protein sequence ID" value="GBG86676.1"/>
    <property type="molecule type" value="Genomic_DNA"/>
</dbReference>
<dbReference type="PROSITE" id="PS50011">
    <property type="entry name" value="PROTEIN_KINASE_DOM"/>
    <property type="match status" value="1"/>
</dbReference>
<feature type="transmembrane region" description="Helical" evidence="8">
    <location>
        <begin position="135"/>
        <end position="161"/>
    </location>
</feature>
<keyword evidence="8" id="KW-0812">Transmembrane</keyword>
<comment type="caution">
    <text evidence="10">The sequence shown here is derived from an EMBL/GenBank/DDBJ whole genome shotgun (WGS) entry which is preliminary data.</text>
</comment>
<dbReference type="PROSITE" id="PS00108">
    <property type="entry name" value="PROTEIN_KINASE_ST"/>
    <property type="match status" value="1"/>
</dbReference>
<evidence type="ECO:0000256" key="6">
    <source>
        <dbReference type="PROSITE-ProRule" id="PRU10141"/>
    </source>
</evidence>
<dbReference type="PROSITE" id="PS00107">
    <property type="entry name" value="PROTEIN_KINASE_ATP"/>
    <property type="match status" value="1"/>
</dbReference>
<reference evidence="10 11" key="1">
    <citation type="journal article" date="2018" name="Cell">
        <title>The Chara Genome: Secondary Complexity and Implications for Plant Terrestrialization.</title>
        <authorList>
            <person name="Nishiyama T."/>
            <person name="Sakayama H."/>
            <person name="Vries J.D."/>
            <person name="Buschmann H."/>
            <person name="Saint-Marcoux D."/>
            <person name="Ullrich K.K."/>
            <person name="Haas F.B."/>
            <person name="Vanderstraeten L."/>
            <person name="Becker D."/>
            <person name="Lang D."/>
            <person name="Vosolsobe S."/>
            <person name="Rombauts S."/>
            <person name="Wilhelmsson P.K.I."/>
            <person name="Janitza P."/>
            <person name="Kern R."/>
            <person name="Heyl A."/>
            <person name="Rumpler F."/>
            <person name="Villalobos L.I.A.C."/>
            <person name="Clay J.M."/>
            <person name="Skokan R."/>
            <person name="Toyoda A."/>
            <person name="Suzuki Y."/>
            <person name="Kagoshima H."/>
            <person name="Schijlen E."/>
            <person name="Tajeshwar N."/>
            <person name="Catarino B."/>
            <person name="Hetherington A.J."/>
            <person name="Saltykova A."/>
            <person name="Bonnot C."/>
            <person name="Breuninger H."/>
            <person name="Symeonidi A."/>
            <person name="Radhakrishnan G.V."/>
            <person name="Van Nieuwerburgh F."/>
            <person name="Deforce D."/>
            <person name="Chang C."/>
            <person name="Karol K.G."/>
            <person name="Hedrich R."/>
            <person name="Ulvskov P."/>
            <person name="Glockner G."/>
            <person name="Delwiche C.F."/>
            <person name="Petrasek J."/>
            <person name="Van de Peer Y."/>
            <person name="Friml J."/>
            <person name="Beilby M."/>
            <person name="Dolan L."/>
            <person name="Kohara Y."/>
            <person name="Sugano S."/>
            <person name="Fujiyama A."/>
            <person name="Delaux P.-M."/>
            <person name="Quint M."/>
            <person name="TheiBen G."/>
            <person name="Hagemann M."/>
            <person name="Harholt J."/>
            <person name="Dunand C."/>
            <person name="Zachgo S."/>
            <person name="Langdale J."/>
            <person name="Maumus F."/>
            <person name="Straeten D.V.D."/>
            <person name="Gould S.B."/>
            <person name="Rensing S.A."/>
        </authorList>
    </citation>
    <scope>NUCLEOTIDE SEQUENCE [LARGE SCALE GENOMIC DNA]</scope>
    <source>
        <strain evidence="10 11">S276</strain>
    </source>
</reference>
<dbReference type="Pfam" id="PF23180">
    <property type="entry name" value="ALE2_N"/>
    <property type="match status" value="1"/>
</dbReference>
<name>A0A388LWJ7_CHABU</name>
<dbReference type="Gene3D" id="1.10.510.10">
    <property type="entry name" value="Transferase(Phosphotransferase) domain 1"/>
    <property type="match status" value="1"/>
</dbReference>
<dbReference type="Gramene" id="GBG86676">
    <property type="protein sequence ID" value="GBG86676"/>
    <property type="gene ID" value="CBR_g41738"/>
</dbReference>
<feature type="compositionally biased region" description="Basic and acidic residues" evidence="7">
    <location>
        <begin position="742"/>
        <end position="759"/>
    </location>
</feature>
<dbReference type="GO" id="GO:0004674">
    <property type="term" value="F:protein serine/threonine kinase activity"/>
    <property type="evidence" value="ECO:0007669"/>
    <property type="project" value="UniProtKB-KW"/>
</dbReference>
<evidence type="ECO:0000256" key="4">
    <source>
        <dbReference type="ARBA" id="ARBA00022777"/>
    </source>
</evidence>